<dbReference type="InParanoid" id="A0A804J8W7"/>
<name>A0A804J8W7_MUSAM</name>
<dbReference type="EnsemblPlants" id="Ma05_t26650.1">
    <property type="protein sequence ID" value="Ma05_p26650.1"/>
    <property type="gene ID" value="Ma05_g26650"/>
</dbReference>
<dbReference type="Gramene" id="Ma05_t26650.1">
    <property type="protein sequence ID" value="Ma05_p26650.1"/>
    <property type="gene ID" value="Ma05_g26650"/>
</dbReference>
<reference evidence="3" key="2">
    <citation type="submission" date="2021-05" db="UniProtKB">
        <authorList>
            <consortium name="EnsemblPlants"/>
        </authorList>
    </citation>
    <scope>IDENTIFICATION</scope>
    <source>
        <strain evidence="3">subsp. malaccensis</strain>
    </source>
</reference>
<protein>
    <submittedName>
        <fullName evidence="2">(wild Malaysian banana) hypothetical protein</fullName>
    </submittedName>
</protein>
<feature type="compositionally biased region" description="Basic and acidic residues" evidence="1">
    <location>
        <begin position="1"/>
        <end position="13"/>
    </location>
</feature>
<proteinExistence type="predicted"/>
<feature type="region of interest" description="Disordered" evidence="1">
    <location>
        <begin position="1"/>
        <end position="20"/>
    </location>
</feature>
<evidence type="ECO:0000256" key="1">
    <source>
        <dbReference type="SAM" id="MobiDB-lite"/>
    </source>
</evidence>
<sequence length="42" mass="4651">MIKSDRPSSGRDTGEDEIAEQRPLLVTDINFLNASLTCTNEI</sequence>
<gene>
    <name evidence="2" type="ORF">GSMUA_278570.1</name>
</gene>
<organism evidence="3 4">
    <name type="scientific">Musa acuminata subsp. malaccensis</name>
    <name type="common">Wild banana</name>
    <name type="synonym">Musa malaccensis</name>
    <dbReference type="NCBI Taxonomy" id="214687"/>
    <lineage>
        <taxon>Eukaryota</taxon>
        <taxon>Viridiplantae</taxon>
        <taxon>Streptophyta</taxon>
        <taxon>Embryophyta</taxon>
        <taxon>Tracheophyta</taxon>
        <taxon>Spermatophyta</taxon>
        <taxon>Magnoliopsida</taxon>
        <taxon>Liliopsida</taxon>
        <taxon>Zingiberales</taxon>
        <taxon>Musaceae</taxon>
        <taxon>Musa</taxon>
    </lineage>
</organism>
<evidence type="ECO:0000313" key="4">
    <source>
        <dbReference type="Proteomes" id="UP000012960"/>
    </source>
</evidence>
<evidence type="ECO:0000313" key="3">
    <source>
        <dbReference type="EnsemblPlants" id="Ma05_p26650.1"/>
    </source>
</evidence>
<dbReference type="AlphaFoldDB" id="A0A804J8W7"/>
<dbReference type="EMBL" id="HG996470">
    <property type="protein sequence ID" value="CAG1839818.1"/>
    <property type="molecule type" value="Genomic_DNA"/>
</dbReference>
<accession>A0A804J8W7</accession>
<keyword evidence="4" id="KW-1185">Reference proteome</keyword>
<evidence type="ECO:0000313" key="2">
    <source>
        <dbReference type="EMBL" id="CAG1839818.1"/>
    </source>
</evidence>
<reference evidence="2" key="1">
    <citation type="submission" date="2021-03" db="EMBL/GenBank/DDBJ databases">
        <authorList>
            <consortium name="Genoscope - CEA"/>
            <person name="William W."/>
        </authorList>
    </citation>
    <scope>NUCLEOTIDE SEQUENCE</scope>
    <source>
        <strain evidence="2">Doubled-haploid Pahang</strain>
    </source>
</reference>
<dbReference type="Proteomes" id="UP000012960">
    <property type="component" value="Unplaced"/>
</dbReference>